<comment type="caution">
    <text evidence="7">The sequence shown here is derived from an EMBL/GenBank/DDBJ whole genome shotgun (WGS) entry which is preliminary data.</text>
</comment>
<dbReference type="GO" id="GO:0006508">
    <property type="term" value="P:proteolysis"/>
    <property type="evidence" value="ECO:0007669"/>
    <property type="project" value="UniProtKB-KW"/>
</dbReference>
<feature type="transmembrane region" description="Helical" evidence="6">
    <location>
        <begin position="25"/>
        <end position="43"/>
    </location>
</feature>
<dbReference type="InterPro" id="IPR007343">
    <property type="entry name" value="Uncharacterised_pept_Zn_put"/>
</dbReference>
<evidence type="ECO:0000256" key="6">
    <source>
        <dbReference type="SAM" id="Phobius"/>
    </source>
</evidence>
<dbReference type="Proteomes" id="UP000249645">
    <property type="component" value="Unassembled WGS sequence"/>
</dbReference>
<organism evidence="7 8">
    <name type="scientific">Pseudopedobacter saltans</name>
    <dbReference type="NCBI Taxonomy" id="151895"/>
    <lineage>
        <taxon>Bacteria</taxon>
        <taxon>Pseudomonadati</taxon>
        <taxon>Bacteroidota</taxon>
        <taxon>Sphingobacteriia</taxon>
        <taxon>Sphingobacteriales</taxon>
        <taxon>Sphingobacteriaceae</taxon>
        <taxon>Pseudopedobacter</taxon>
    </lineage>
</organism>
<feature type="region of interest" description="Disordered" evidence="5">
    <location>
        <begin position="1"/>
        <end position="22"/>
    </location>
</feature>
<evidence type="ECO:0000313" key="8">
    <source>
        <dbReference type="Proteomes" id="UP000249645"/>
    </source>
</evidence>
<evidence type="ECO:0000256" key="4">
    <source>
        <dbReference type="ARBA" id="ARBA00023136"/>
    </source>
</evidence>
<dbReference type="Pfam" id="PF04228">
    <property type="entry name" value="Zn_peptidase"/>
    <property type="match status" value="1"/>
</dbReference>
<dbReference type="GO" id="GO:0016020">
    <property type="term" value="C:membrane"/>
    <property type="evidence" value="ECO:0007669"/>
    <property type="project" value="UniProtKB-SubCell"/>
</dbReference>
<proteinExistence type="predicted"/>
<gene>
    <name evidence="7" type="ORF">DI598_12780</name>
</gene>
<keyword evidence="4 6" id="KW-0472">Membrane</keyword>
<accession>A0A2W5GVA6</accession>
<dbReference type="PANTHER" id="PTHR30168:SF0">
    <property type="entry name" value="INNER MEMBRANE PROTEIN"/>
    <property type="match status" value="1"/>
</dbReference>
<evidence type="ECO:0000256" key="5">
    <source>
        <dbReference type="SAM" id="MobiDB-lite"/>
    </source>
</evidence>
<dbReference type="AlphaFoldDB" id="A0A2W5GVA6"/>
<keyword evidence="3 6" id="KW-1133">Transmembrane helix</keyword>
<keyword evidence="2 6" id="KW-0812">Transmembrane</keyword>
<dbReference type="EMBL" id="QFOI01000247">
    <property type="protein sequence ID" value="PZP45849.1"/>
    <property type="molecule type" value="Genomic_DNA"/>
</dbReference>
<keyword evidence="7" id="KW-0645">Protease</keyword>
<reference evidence="7 8" key="1">
    <citation type="submission" date="2017-11" db="EMBL/GenBank/DDBJ databases">
        <title>Infants hospitalized years apart are colonized by the same room-sourced microbial strains.</title>
        <authorList>
            <person name="Brooks B."/>
            <person name="Olm M.R."/>
            <person name="Firek B.A."/>
            <person name="Baker R."/>
            <person name="Thomas B.C."/>
            <person name="Morowitz M.J."/>
            <person name="Banfield J.F."/>
        </authorList>
    </citation>
    <scope>NUCLEOTIDE SEQUENCE [LARGE SCALE GENOMIC DNA]</scope>
    <source>
        <strain evidence="7">S2_009_000_R2_76</strain>
    </source>
</reference>
<evidence type="ECO:0000256" key="1">
    <source>
        <dbReference type="ARBA" id="ARBA00004167"/>
    </source>
</evidence>
<keyword evidence="7" id="KW-0378">Hydrolase</keyword>
<keyword evidence="7" id="KW-0482">Metalloprotease</keyword>
<evidence type="ECO:0000256" key="3">
    <source>
        <dbReference type="ARBA" id="ARBA00022989"/>
    </source>
</evidence>
<evidence type="ECO:0000256" key="2">
    <source>
        <dbReference type="ARBA" id="ARBA00022692"/>
    </source>
</evidence>
<dbReference type="PANTHER" id="PTHR30168">
    <property type="entry name" value="PUTATIVE MEMBRANE PROTEIN YPFJ"/>
    <property type="match status" value="1"/>
</dbReference>
<dbReference type="GO" id="GO:0008237">
    <property type="term" value="F:metallopeptidase activity"/>
    <property type="evidence" value="ECO:0007669"/>
    <property type="project" value="UniProtKB-KW"/>
</dbReference>
<protein>
    <submittedName>
        <fullName evidence="7">Metalloprotease</fullName>
    </submittedName>
</protein>
<name>A0A2W5GVA6_9SPHI</name>
<sequence>MQFTNPDDNDNSNIEDRRGGGGRKMAIGGVGTIVVVIIALIMGKNPMQLLNQVNNNAPQSQQQTDQPYQESAEEKQERLLAKRTFQSCDVVWKQQFGQWNKQFQSPVLVMYTEGTQTACGNGSAAMGPFYCPGDQKIYLDLSFFNELATKFNASGDFARAYVVAHEFGHHIQNLLGYSDKLDQARGRVSEKEYNRLSVKLELQADFLAGYWAHYAKDLQKNGIVINEQDVESALNAASQIGDDQLQKQAQGYIVPDAFTHGTSAQRVFWFKKGLTTGDIKQGDTFNDPSL</sequence>
<evidence type="ECO:0000313" key="7">
    <source>
        <dbReference type="EMBL" id="PZP45849.1"/>
    </source>
</evidence>
<comment type="subcellular location">
    <subcellularLocation>
        <location evidence="1">Membrane</location>
        <topology evidence="1">Single-pass membrane protein</topology>
    </subcellularLocation>
</comment>